<organism evidence="1">
    <name type="scientific">Helminthora furcellata</name>
    <dbReference type="NCBI Taxonomy" id="1884666"/>
    <lineage>
        <taxon>Eukaryota</taxon>
        <taxon>Rhodophyta</taxon>
        <taxon>Florideophyceae</taxon>
        <taxon>Nemaliophycidae</taxon>
        <taxon>Nemaliales</taxon>
        <taxon>Liagoraceae</taxon>
        <taxon>Helminthora</taxon>
    </lineage>
</organism>
<proteinExistence type="predicted"/>
<dbReference type="GeneID" id="30001618"/>
<gene>
    <name evidence="1" type="primary">ycf41</name>
    <name evidence="1" type="ORF">BQ776_105</name>
    <name evidence="2" type="ORF">J0165_105</name>
</gene>
<reference evidence="2" key="3">
    <citation type="submission" date="2016-10" db="EMBL/GenBank/DDBJ databases">
        <authorList>
            <person name="de Groot N.N."/>
        </authorList>
    </citation>
    <scope>NUCLEOTIDE SEQUENCE</scope>
    <source>
        <strain evidence="2">J.0165</strain>
    </source>
</reference>
<dbReference type="AlphaFoldDB" id="A0A1G4NR44"/>
<evidence type="ECO:0000313" key="2">
    <source>
        <dbReference type="EMBL" id="SCW23988.1"/>
    </source>
</evidence>
<reference evidence="1" key="1">
    <citation type="submission" date="2016-08" db="EMBL/GenBank/DDBJ databases">
        <authorList>
            <person name="Seilhamer J.J."/>
        </authorList>
    </citation>
    <scope>NUCLEOTIDE SEQUENCE</scope>
    <source>
        <strain evidence="1">J.0165</strain>
    </source>
</reference>
<dbReference type="EMBL" id="LT622862">
    <property type="protein sequence ID" value="SCW21128.1"/>
    <property type="molecule type" value="Genomic_DNA"/>
</dbReference>
<name>A0A1G4NR44_9FLOR</name>
<keyword evidence="1" id="KW-0150">Chloroplast</keyword>
<dbReference type="EMBL" id="LT622876">
    <property type="protein sequence ID" value="SCW23988.1"/>
    <property type="molecule type" value="Genomic_DNA"/>
</dbReference>
<reference evidence="1" key="2">
    <citation type="submission" date="2016-10" db="EMBL/GenBank/DDBJ databases">
        <title>Chloroplast genomes as a tool to resolve red algal phylogenies: a case study in the Nemaliales.</title>
        <authorList>
            <person name="Costa J.F."/>
            <person name="Lin S.M."/>
            <person name="Macaya E.C."/>
            <person name="Fernandez-Garcia C."/>
            <person name="Verbruggen H."/>
        </authorList>
    </citation>
    <scope>NUCLEOTIDE SEQUENCE</scope>
    <source>
        <strain evidence="1">J.0165</strain>
    </source>
</reference>
<evidence type="ECO:0000313" key="1">
    <source>
        <dbReference type="EMBL" id="SCW21128.1"/>
    </source>
</evidence>
<accession>A0A1G4NR44</accession>
<sequence length="90" mass="10350">MQTYILTIQMSTVPKQDLHNNISTLFVKVLNTIKGKSYYYIKAIAEGRVGRNITDLYCKGDYIIVESYIKYDANIEANVLVITGEYPIFF</sequence>
<protein>
    <submittedName>
        <fullName evidence="1">Uncharacterized protein</fullName>
    </submittedName>
</protein>
<geneLocation type="chloroplast" evidence="1"/>
<dbReference type="RefSeq" id="YP_009312874.1">
    <property type="nucleotide sequence ID" value="NC_031654.1"/>
</dbReference>
<keyword evidence="1" id="KW-0934">Plastid</keyword>